<dbReference type="EMBL" id="FOAS01000003">
    <property type="protein sequence ID" value="SEK52759.1"/>
    <property type="molecule type" value="Genomic_DNA"/>
</dbReference>
<dbReference type="RefSeq" id="WP_074865159.1">
    <property type="nucleotide sequence ID" value="NZ_FOAS01000003.1"/>
</dbReference>
<sequence length="172" mass="18956">MRAGLISLALALLSGCANVATLNPSVTLASPQQWLLEHRPAQGALQAWLLVVQNQAQGSLWALYDPLGVPRERLLWQSGQWQRQGFLPPFTLTDSRELFAALQFALTPTEQVVKAFPTARSTAQQRCLPTPRTTECRWQVSYPEGTLAPAQLTLSNGLQLTLQPITRTEAQP</sequence>
<evidence type="ECO:0008006" key="4">
    <source>
        <dbReference type="Google" id="ProtNLM"/>
    </source>
</evidence>
<gene>
    <name evidence="2" type="ORF">SAMN05216214_10366</name>
</gene>
<keyword evidence="1" id="KW-0732">Signal</keyword>
<dbReference type="PROSITE" id="PS51257">
    <property type="entry name" value="PROKAR_LIPOPROTEIN"/>
    <property type="match status" value="1"/>
</dbReference>
<evidence type="ECO:0000313" key="2">
    <source>
        <dbReference type="EMBL" id="SEK52759.1"/>
    </source>
</evidence>
<name>A0A1H7HR70_9GAMM</name>
<reference evidence="2 3" key="1">
    <citation type="submission" date="2016-10" db="EMBL/GenBank/DDBJ databases">
        <authorList>
            <person name="de Groot N.N."/>
        </authorList>
    </citation>
    <scope>NUCLEOTIDE SEQUENCE [LARGE SCALE GENOMIC DNA]</scope>
    <source>
        <strain evidence="2 3">JCM 19513</strain>
    </source>
</reference>
<proteinExistence type="predicted"/>
<keyword evidence="3" id="KW-1185">Reference proteome</keyword>
<dbReference type="Proteomes" id="UP000185766">
    <property type="component" value="Unassembled WGS sequence"/>
</dbReference>
<evidence type="ECO:0000313" key="3">
    <source>
        <dbReference type="Proteomes" id="UP000185766"/>
    </source>
</evidence>
<feature type="signal peptide" evidence="1">
    <location>
        <begin position="1"/>
        <end position="19"/>
    </location>
</feature>
<organism evidence="2 3">
    <name type="scientific">Atopomonas hussainii</name>
    <dbReference type="NCBI Taxonomy" id="1429083"/>
    <lineage>
        <taxon>Bacteria</taxon>
        <taxon>Pseudomonadati</taxon>
        <taxon>Pseudomonadota</taxon>
        <taxon>Gammaproteobacteria</taxon>
        <taxon>Pseudomonadales</taxon>
        <taxon>Pseudomonadaceae</taxon>
        <taxon>Atopomonas</taxon>
    </lineage>
</organism>
<dbReference type="AlphaFoldDB" id="A0A1H7HR70"/>
<feature type="chain" id="PRO_5010234805" description="Lipoprotein" evidence="1">
    <location>
        <begin position="20"/>
        <end position="172"/>
    </location>
</feature>
<evidence type="ECO:0000256" key="1">
    <source>
        <dbReference type="SAM" id="SignalP"/>
    </source>
</evidence>
<accession>A0A1H7HR70</accession>
<protein>
    <recommendedName>
        <fullName evidence="4">Lipoprotein</fullName>
    </recommendedName>
</protein>